<evidence type="ECO:0000259" key="2">
    <source>
        <dbReference type="Pfam" id="PF03972"/>
    </source>
</evidence>
<name>A0A8H4P5T3_9HYPO</name>
<comment type="similarity">
    <text evidence="1">Belongs to the PrpD family.</text>
</comment>
<dbReference type="EMBL" id="JAADJG010000031">
    <property type="protein sequence ID" value="KAF4457231.1"/>
    <property type="molecule type" value="Genomic_DNA"/>
</dbReference>
<dbReference type="PANTHER" id="PTHR16943:SF8">
    <property type="entry name" value="2-METHYLCITRATE DEHYDRATASE"/>
    <property type="match status" value="1"/>
</dbReference>
<dbReference type="Gene3D" id="1.10.4100.10">
    <property type="entry name" value="2-methylcitrate dehydratase PrpD"/>
    <property type="match status" value="1"/>
</dbReference>
<keyword evidence="5" id="KW-1185">Reference proteome</keyword>
<feature type="domain" description="MmgE/PrpD C-terminal" evidence="3">
    <location>
        <begin position="362"/>
        <end position="523"/>
    </location>
</feature>
<dbReference type="InterPro" id="IPR004165">
    <property type="entry name" value="CoA_trans_fam_I"/>
</dbReference>
<dbReference type="InterPro" id="IPR042183">
    <property type="entry name" value="MmgE/PrpD_sf_1"/>
</dbReference>
<evidence type="ECO:0000313" key="5">
    <source>
        <dbReference type="Proteomes" id="UP000605986"/>
    </source>
</evidence>
<gene>
    <name evidence="4" type="ORF">F53441_795</name>
</gene>
<protein>
    <recommendedName>
        <fullName evidence="6">MmgE/PrpD family protein</fullName>
    </recommendedName>
</protein>
<dbReference type="InterPro" id="IPR036148">
    <property type="entry name" value="MmgE/PrpD_sf"/>
</dbReference>
<dbReference type="InterPro" id="IPR045337">
    <property type="entry name" value="MmgE_PrpD_C"/>
</dbReference>
<dbReference type="SUPFAM" id="SSF100950">
    <property type="entry name" value="NagB/RpiA/CoA transferase-like"/>
    <property type="match status" value="1"/>
</dbReference>
<proteinExistence type="inferred from homology"/>
<dbReference type="InterPro" id="IPR005656">
    <property type="entry name" value="MmgE_PrpD"/>
</dbReference>
<dbReference type="Gene3D" id="3.30.1330.120">
    <property type="entry name" value="2-methylcitrate dehydratase PrpD"/>
    <property type="match status" value="1"/>
</dbReference>
<dbReference type="SUPFAM" id="SSF103378">
    <property type="entry name" value="2-methylcitrate dehydratase PrpD"/>
    <property type="match status" value="1"/>
</dbReference>
<dbReference type="Pfam" id="PF03972">
    <property type="entry name" value="MmgE_PrpD_N"/>
    <property type="match status" value="1"/>
</dbReference>
<feature type="domain" description="MmgE/PrpD N-terminal" evidence="2">
    <location>
        <begin position="101"/>
        <end position="342"/>
    </location>
</feature>
<dbReference type="PANTHER" id="PTHR16943">
    <property type="entry name" value="2-METHYLCITRATE DEHYDRATASE-RELATED"/>
    <property type="match status" value="1"/>
</dbReference>
<dbReference type="InterPro" id="IPR045336">
    <property type="entry name" value="MmgE_PrpD_N"/>
</dbReference>
<evidence type="ECO:0000313" key="4">
    <source>
        <dbReference type="EMBL" id="KAF4457231.1"/>
    </source>
</evidence>
<dbReference type="OrthoDB" id="10267976at2759"/>
<reference evidence="4" key="1">
    <citation type="submission" date="2020-01" db="EMBL/GenBank/DDBJ databases">
        <title>Identification and distribution of gene clusters putatively required for synthesis of sphingolipid metabolism inhibitors in phylogenetically diverse species of the filamentous fungus Fusarium.</title>
        <authorList>
            <person name="Kim H.-S."/>
            <person name="Busman M."/>
            <person name="Brown D.W."/>
            <person name="Divon H."/>
            <person name="Uhlig S."/>
            <person name="Proctor R.H."/>
        </authorList>
    </citation>
    <scope>NUCLEOTIDE SEQUENCE</scope>
    <source>
        <strain evidence="4">NRRL 53441</strain>
    </source>
</reference>
<dbReference type="GO" id="GO:0008410">
    <property type="term" value="F:CoA-transferase activity"/>
    <property type="evidence" value="ECO:0007669"/>
    <property type="project" value="InterPro"/>
</dbReference>
<evidence type="ECO:0000256" key="1">
    <source>
        <dbReference type="ARBA" id="ARBA00006174"/>
    </source>
</evidence>
<dbReference type="Pfam" id="PF19305">
    <property type="entry name" value="MmgE_PrpD_C"/>
    <property type="match status" value="1"/>
</dbReference>
<organism evidence="4 5">
    <name type="scientific">Fusarium austroafricanum</name>
    <dbReference type="NCBI Taxonomy" id="2364996"/>
    <lineage>
        <taxon>Eukaryota</taxon>
        <taxon>Fungi</taxon>
        <taxon>Dikarya</taxon>
        <taxon>Ascomycota</taxon>
        <taxon>Pezizomycotina</taxon>
        <taxon>Sordariomycetes</taxon>
        <taxon>Hypocreomycetidae</taxon>
        <taxon>Hypocreales</taxon>
        <taxon>Nectriaceae</taxon>
        <taxon>Fusarium</taxon>
        <taxon>Fusarium concolor species complex</taxon>
    </lineage>
</organism>
<comment type="caution">
    <text evidence="4">The sequence shown here is derived from an EMBL/GenBank/DDBJ whole genome shotgun (WGS) entry which is preliminary data.</text>
</comment>
<dbReference type="InterPro" id="IPR042188">
    <property type="entry name" value="MmgE/PrpD_sf_2"/>
</dbReference>
<accession>A0A8H4P5T3</accession>
<dbReference type="Gene3D" id="3.40.1080.10">
    <property type="entry name" value="Glutaconate Coenzyme A-transferase"/>
    <property type="match status" value="1"/>
</dbReference>
<dbReference type="Pfam" id="PF01144">
    <property type="entry name" value="CoA_trans"/>
    <property type="match status" value="1"/>
</dbReference>
<evidence type="ECO:0000259" key="3">
    <source>
        <dbReference type="Pfam" id="PF19305"/>
    </source>
</evidence>
<dbReference type="GO" id="GO:0016829">
    <property type="term" value="F:lyase activity"/>
    <property type="evidence" value="ECO:0007669"/>
    <property type="project" value="InterPro"/>
</dbReference>
<evidence type="ECO:0008006" key="6">
    <source>
        <dbReference type="Google" id="ProtNLM"/>
    </source>
</evidence>
<dbReference type="InterPro" id="IPR037171">
    <property type="entry name" value="NagB/RpiA_transferase-like"/>
</dbReference>
<dbReference type="AlphaFoldDB" id="A0A8H4P5T3"/>
<sequence length="544" mass="57861">MQVSATGDLANRMLPGEVKGFGGAIDLVSNPAKTKVIVTMEHTDKTGNPKILEQCSFPLTGLACVSRIITDLAVFDVDFASGLTLVELADGVTIDEMATKTLATWVLALQFGNLTEPVVDMAVKSIYNWAGCAIGGYALPPAGIALKAMSPFIGADGNSSIFGTGDYVDAKTSALINGIASHADDYDDTHVDTPVHPSGPVASALFAIAEWMGPVSGQDFLTAFIAGVEAECKLGVAVFPEHYNVGWHITSTTGSIGAAVAVGKLLGLDTKQMQRAISIASVQVIGMHESFGTDTKPFHVGAAAEAGLTSALLAKNGFGGSLKGLEAERGWSHVVSTRQNLTVEFSTLGKVWEVTKNTFKPFPCDRIIHAAIDGWIQIHDQAKKENLNIAKIANVTARCHPRVLFLTDDPKPETGLAGKFSVYHAAAVALLYGEATPTQFTDAAVQNKTVINLREKVSVKSDDKVSEHEAFVAVEFEDGKKIEVHVEHALGSYENPLSEEFLHNKFLEHVGSQIGESRAKKALKAFAGIANATDVAKISREFKE</sequence>
<dbReference type="Proteomes" id="UP000605986">
    <property type="component" value="Unassembled WGS sequence"/>
</dbReference>